<accession>A0ACC6M2F7</accession>
<dbReference type="Proteomes" id="UP001277972">
    <property type="component" value="Unassembled WGS sequence"/>
</dbReference>
<comment type="caution">
    <text evidence="1">The sequence shown here is derived from an EMBL/GenBank/DDBJ whole genome shotgun (WGS) entry which is preliminary data.</text>
</comment>
<dbReference type="EMBL" id="JAWZSR010000002">
    <property type="protein sequence ID" value="MDX8045065.1"/>
    <property type="molecule type" value="Genomic_DNA"/>
</dbReference>
<organism evidence="1 2">
    <name type="scientific">Gracilibacillus pellucidus</name>
    <dbReference type="NCBI Taxonomy" id="3095368"/>
    <lineage>
        <taxon>Bacteria</taxon>
        <taxon>Bacillati</taxon>
        <taxon>Bacillota</taxon>
        <taxon>Bacilli</taxon>
        <taxon>Bacillales</taxon>
        <taxon>Bacillaceae</taxon>
        <taxon>Gracilibacillus</taxon>
    </lineage>
</organism>
<evidence type="ECO:0000313" key="2">
    <source>
        <dbReference type="Proteomes" id="UP001277972"/>
    </source>
</evidence>
<keyword evidence="2" id="KW-1185">Reference proteome</keyword>
<name>A0ACC6M2F7_9BACI</name>
<evidence type="ECO:0000313" key="1">
    <source>
        <dbReference type="EMBL" id="MDX8045065.1"/>
    </source>
</evidence>
<gene>
    <name evidence="1" type="ORF">SH601_03615</name>
</gene>
<protein>
    <submittedName>
        <fullName evidence="1">GntR family transcriptional regulator</fullName>
    </submittedName>
</protein>
<sequence>MLKYQQIANQIEQFIEENQLQQGEKLPILENLMNQYNASKSTIVKALDLLEKKGIIFQVRGSGTFVRRKDRKGYISLLSNQGFKKDLDQFEITTKVMDLQVVKPTKEVAENLNILSDQDVYHVKRIRYIHGQTLCVEESYYNKEIVTYLNKEIVTESIFHYIQEGLGLKVGFSDMYMQMGKLNDEEARLLGLIAGEPKMSAETIFFLSSGKPFDFSKITYNYQQAQFFIQGTNM</sequence>
<reference evidence="1" key="1">
    <citation type="submission" date="2023-11" db="EMBL/GenBank/DDBJ databases">
        <title>Gracilibacillus pellucida a moderately halophilic bacterium isolated from saline soil in Xinjiang province.</title>
        <authorList>
            <person name="Zhang Z."/>
            <person name="Tan F."/>
            <person name="Wang Y."/>
            <person name="Xia M."/>
        </authorList>
    </citation>
    <scope>NUCLEOTIDE SEQUENCE</scope>
    <source>
        <strain evidence="1">S3-1-1</strain>
    </source>
</reference>
<proteinExistence type="predicted"/>